<evidence type="ECO:0000256" key="4">
    <source>
        <dbReference type="ARBA" id="ARBA00022691"/>
    </source>
</evidence>
<dbReference type="InterPro" id="IPR007318">
    <property type="entry name" value="Phopholipid_MeTrfase"/>
</dbReference>
<dbReference type="GO" id="GO:0008654">
    <property type="term" value="P:phospholipid biosynthetic process"/>
    <property type="evidence" value="ECO:0007669"/>
    <property type="project" value="UniProtKB-KW"/>
</dbReference>
<protein>
    <recommendedName>
        <fullName evidence="15">Protein-S-isoprenylcysteine O-methyltransferase</fullName>
    </recommendedName>
</protein>
<dbReference type="Proteomes" id="UP001222325">
    <property type="component" value="Unassembled WGS sequence"/>
</dbReference>
<comment type="caution">
    <text evidence="13">The sequence shown here is derived from an EMBL/GenBank/DDBJ whole genome shotgun (WGS) entry which is preliminary data.</text>
</comment>
<keyword evidence="9 12" id="KW-0472">Membrane</keyword>
<sequence length="244" mass="26618">MATPFGMATSFGAMITPFRLPLAPPLDMDITPKLILSVVGAAVWDRACVPPSRPSRPDQTRASERQLSLHEKVMALPVLPYWVRFAHWAFVATEAAALWEGRPQTFTLYSAAGTGLIILGASIRIRCFRELGRHFTLAMTLRDDHSLVTTGPYGVVRHPAYTGGLLQLLGALIANLGPGSWFANGGSATLWGKFLAVNLGVCAAVFGYACTRGAKEDRYLAKTFGETWERFAKNVPYRYIPGVC</sequence>
<evidence type="ECO:0000256" key="11">
    <source>
        <dbReference type="ARBA" id="ARBA00023264"/>
    </source>
</evidence>
<evidence type="ECO:0000256" key="2">
    <source>
        <dbReference type="ARBA" id="ARBA00022516"/>
    </source>
</evidence>
<keyword evidence="2" id="KW-0444">Lipid biosynthesis</keyword>
<evidence type="ECO:0000256" key="3">
    <source>
        <dbReference type="ARBA" id="ARBA00022603"/>
    </source>
</evidence>
<reference evidence="13" key="1">
    <citation type="submission" date="2023-03" db="EMBL/GenBank/DDBJ databases">
        <title>Massive genome expansion in bonnet fungi (Mycena s.s.) driven by repeated elements and novel gene families across ecological guilds.</title>
        <authorList>
            <consortium name="Lawrence Berkeley National Laboratory"/>
            <person name="Harder C.B."/>
            <person name="Miyauchi S."/>
            <person name="Viragh M."/>
            <person name="Kuo A."/>
            <person name="Thoen E."/>
            <person name="Andreopoulos B."/>
            <person name="Lu D."/>
            <person name="Skrede I."/>
            <person name="Drula E."/>
            <person name="Henrissat B."/>
            <person name="Morin E."/>
            <person name="Kohler A."/>
            <person name="Barry K."/>
            <person name="LaButti K."/>
            <person name="Morin E."/>
            <person name="Salamov A."/>
            <person name="Lipzen A."/>
            <person name="Mereny Z."/>
            <person name="Hegedus B."/>
            <person name="Baldrian P."/>
            <person name="Stursova M."/>
            <person name="Weitz H."/>
            <person name="Taylor A."/>
            <person name="Grigoriev I.V."/>
            <person name="Nagy L.G."/>
            <person name="Martin F."/>
            <person name="Kauserud H."/>
        </authorList>
    </citation>
    <scope>NUCLEOTIDE SEQUENCE</scope>
    <source>
        <strain evidence="13">CBHHK173m</strain>
    </source>
</reference>
<keyword evidence="3" id="KW-0808">Transferase</keyword>
<evidence type="ECO:0000256" key="7">
    <source>
        <dbReference type="ARBA" id="ARBA00022989"/>
    </source>
</evidence>
<evidence type="ECO:0000256" key="10">
    <source>
        <dbReference type="ARBA" id="ARBA00023209"/>
    </source>
</evidence>
<keyword evidence="8" id="KW-0443">Lipid metabolism</keyword>
<evidence type="ECO:0000256" key="12">
    <source>
        <dbReference type="SAM" id="Phobius"/>
    </source>
</evidence>
<evidence type="ECO:0000256" key="8">
    <source>
        <dbReference type="ARBA" id="ARBA00023098"/>
    </source>
</evidence>
<keyword evidence="7 12" id="KW-1133">Transmembrane helix</keyword>
<proteinExistence type="predicted"/>
<dbReference type="GO" id="GO:0012505">
    <property type="term" value="C:endomembrane system"/>
    <property type="evidence" value="ECO:0007669"/>
    <property type="project" value="UniProtKB-SubCell"/>
</dbReference>
<feature type="transmembrane region" description="Helical" evidence="12">
    <location>
        <begin position="165"/>
        <end position="184"/>
    </location>
</feature>
<dbReference type="Pfam" id="PF04191">
    <property type="entry name" value="PEMT"/>
    <property type="match status" value="1"/>
</dbReference>
<evidence type="ECO:0000313" key="13">
    <source>
        <dbReference type="EMBL" id="KAJ7081117.1"/>
    </source>
</evidence>
<comment type="subcellular location">
    <subcellularLocation>
        <location evidence="1">Endomembrane system</location>
        <topology evidence="1">Multi-pass membrane protein</topology>
    </subcellularLocation>
</comment>
<keyword evidence="3" id="KW-0489">Methyltransferase</keyword>
<keyword evidence="6" id="KW-0256">Endoplasmic reticulum</keyword>
<evidence type="ECO:0000313" key="14">
    <source>
        <dbReference type="Proteomes" id="UP001222325"/>
    </source>
</evidence>
<dbReference type="Gene3D" id="1.20.120.1630">
    <property type="match status" value="1"/>
</dbReference>
<feature type="transmembrane region" description="Helical" evidence="12">
    <location>
        <begin position="105"/>
        <end position="125"/>
    </location>
</feature>
<gene>
    <name evidence="13" type="ORF">B0H15DRAFT_890375</name>
</gene>
<dbReference type="EMBL" id="JARJCN010000051">
    <property type="protein sequence ID" value="KAJ7081117.1"/>
    <property type="molecule type" value="Genomic_DNA"/>
</dbReference>
<evidence type="ECO:0000256" key="5">
    <source>
        <dbReference type="ARBA" id="ARBA00022692"/>
    </source>
</evidence>
<dbReference type="PANTHER" id="PTHR12714:SF9">
    <property type="entry name" value="PROTEIN-S-ISOPRENYLCYSTEINE O-METHYLTRANSFERASE"/>
    <property type="match status" value="1"/>
</dbReference>
<feature type="transmembrane region" description="Helical" evidence="12">
    <location>
        <begin position="190"/>
        <end position="210"/>
    </location>
</feature>
<keyword evidence="10" id="KW-0594">Phospholipid biosynthesis</keyword>
<dbReference type="GO" id="GO:0008168">
    <property type="term" value="F:methyltransferase activity"/>
    <property type="evidence" value="ECO:0007669"/>
    <property type="project" value="UniProtKB-KW"/>
</dbReference>
<evidence type="ECO:0008006" key="15">
    <source>
        <dbReference type="Google" id="ProtNLM"/>
    </source>
</evidence>
<dbReference type="AlphaFoldDB" id="A0AAD6TZQ6"/>
<keyword evidence="11" id="KW-1208">Phospholipid metabolism</keyword>
<keyword evidence="14" id="KW-1185">Reference proteome</keyword>
<evidence type="ECO:0000256" key="9">
    <source>
        <dbReference type="ARBA" id="ARBA00023136"/>
    </source>
</evidence>
<evidence type="ECO:0000256" key="6">
    <source>
        <dbReference type="ARBA" id="ARBA00022824"/>
    </source>
</evidence>
<keyword evidence="5 12" id="KW-0812">Transmembrane</keyword>
<organism evidence="13 14">
    <name type="scientific">Mycena belliarum</name>
    <dbReference type="NCBI Taxonomy" id="1033014"/>
    <lineage>
        <taxon>Eukaryota</taxon>
        <taxon>Fungi</taxon>
        <taxon>Dikarya</taxon>
        <taxon>Basidiomycota</taxon>
        <taxon>Agaricomycotina</taxon>
        <taxon>Agaricomycetes</taxon>
        <taxon>Agaricomycetidae</taxon>
        <taxon>Agaricales</taxon>
        <taxon>Marasmiineae</taxon>
        <taxon>Mycenaceae</taxon>
        <taxon>Mycena</taxon>
    </lineage>
</organism>
<accession>A0AAD6TZQ6</accession>
<name>A0AAD6TZQ6_9AGAR</name>
<dbReference type="GO" id="GO:0032259">
    <property type="term" value="P:methylation"/>
    <property type="evidence" value="ECO:0007669"/>
    <property type="project" value="UniProtKB-KW"/>
</dbReference>
<dbReference type="PANTHER" id="PTHR12714">
    <property type="entry name" value="PROTEIN-S ISOPRENYLCYSTEINE O-METHYLTRANSFERASE"/>
    <property type="match status" value="1"/>
</dbReference>
<keyword evidence="4" id="KW-0949">S-adenosyl-L-methionine</keyword>
<evidence type="ECO:0000256" key="1">
    <source>
        <dbReference type="ARBA" id="ARBA00004127"/>
    </source>
</evidence>